<dbReference type="AlphaFoldDB" id="A0A225WTA9"/>
<proteinExistence type="predicted"/>
<comment type="caution">
    <text evidence="1">The sequence shown here is derived from an EMBL/GenBank/DDBJ whole genome shotgun (WGS) entry which is preliminary data.</text>
</comment>
<name>A0A225WTA9_9STRA</name>
<evidence type="ECO:0000313" key="1">
    <source>
        <dbReference type="EMBL" id="OWZ20318.1"/>
    </source>
</evidence>
<dbReference type="Proteomes" id="UP000198211">
    <property type="component" value="Unassembled WGS sequence"/>
</dbReference>
<accession>A0A225WTA9</accession>
<reference evidence="2" key="1">
    <citation type="submission" date="2017-03" db="EMBL/GenBank/DDBJ databases">
        <title>Phytopthora megakarya and P. palmivora, two closely related causual agents of cacao black pod achieved similar genome size and gene model numbers by different mechanisms.</title>
        <authorList>
            <person name="Ali S."/>
            <person name="Shao J."/>
            <person name="Larry D.J."/>
            <person name="Kronmiller B."/>
            <person name="Shen D."/>
            <person name="Strem M.D."/>
            <person name="Melnick R.L."/>
            <person name="Guiltinan M.J."/>
            <person name="Tyler B.M."/>
            <person name="Meinhardt L.W."/>
            <person name="Bailey B.A."/>
        </authorList>
    </citation>
    <scope>NUCLEOTIDE SEQUENCE [LARGE SCALE GENOMIC DNA]</scope>
    <source>
        <strain evidence="2">zdho120</strain>
    </source>
</reference>
<evidence type="ECO:0000313" key="2">
    <source>
        <dbReference type="Proteomes" id="UP000198211"/>
    </source>
</evidence>
<organism evidence="1 2">
    <name type="scientific">Phytophthora megakarya</name>
    <dbReference type="NCBI Taxonomy" id="4795"/>
    <lineage>
        <taxon>Eukaryota</taxon>
        <taxon>Sar</taxon>
        <taxon>Stramenopiles</taxon>
        <taxon>Oomycota</taxon>
        <taxon>Peronosporomycetes</taxon>
        <taxon>Peronosporales</taxon>
        <taxon>Peronosporaceae</taxon>
        <taxon>Phytophthora</taxon>
    </lineage>
</organism>
<sequence>MKLSDHVYFPILYGMKITPEAFWKRGSQQSDSIKKMGEDEQTNVRVENPEFCFDPEGSFQDLVAINEENWRNVLDKARDNYQRRRRADGPLCFEIVVFAAKESNATESTRRRATRGRIHQAAEDISDFLSERTDVHVGEIARTHWTMTQARQPAGTEVTLPDTATFRQMQHLDTVGATLPPSRLFIKRYLYGSMGHPNYNSHLMSRSCVQFLVFRATAHLDKGSLQHFSRHQHLLMIWKTLASDRDASTLSLIVSAIEVDEYWPSNLKYTGSTATETLTVSKRFLRVIEETKAVDQPDTLDSIDEERGFTNVASKVAEWVHKKLFQAITLVAGRSAADKIEMKLVDHVYLPILYRMKTSPDYFLNRARQQVDPVKRTTEEKAAKVFAAWIAKYHPNTKR</sequence>
<gene>
    <name evidence="1" type="ORF">PHMEG_0005288</name>
</gene>
<dbReference type="EMBL" id="NBNE01000337">
    <property type="protein sequence ID" value="OWZ20318.1"/>
    <property type="molecule type" value="Genomic_DNA"/>
</dbReference>
<keyword evidence="2" id="KW-1185">Reference proteome</keyword>
<dbReference type="OrthoDB" id="110390at2759"/>
<protein>
    <submittedName>
        <fullName evidence="1">Uncharacterized protein</fullName>
    </submittedName>
</protein>